<keyword evidence="2" id="KW-0472">Membrane</keyword>
<feature type="compositionally biased region" description="Gly residues" evidence="1">
    <location>
        <begin position="606"/>
        <end position="620"/>
    </location>
</feature>
<evidence type="ECO:0000259" key="3">
    <source>
        <dbReference type="Pfam" id="PF09972"/>
    </source>
</evidence>
<name>A0ABQ2P1E8_9BACI</name>
<evidence type="ECO:0000313" key="4">
    <source>
        <dbReference type="EMBL" id="GGP15520.1"/>
    </source>
</evidence>
<organism evidence="4 5">
    <name type="scientific">Oceanobacillus neutriphilus</name>
    <dbReference type="NCBI Taxonomy" id="531815"/>
    <lineage>
        <taxon>Bacteria</taxon>
        <taxon>Bacillati</taxon>
        <taxon>Bacillota</taxon>
        <taxon>Bacilli</taxon>
        <taxon>Bacillales</taxon>
        <taxon>Bacillaceae</taxon>
        <taxon>Oceanobacillus</taxon>
    </lineage>
</organism>
<feature type="transmembrane region" description="Helical" evidence="2">
    <location>
        <begin position="449"/>
        <end position="466"/>
    </location>
</feature>
<sequence length="620" mass="70675">MILMKRSYIFIVFFLFLLLSACSDSDDRSFTIDKVSIDAHINENGTIDVKEVFTYNFDGIFEGTTRTIKSDLSSFRAYLANDTSIYQDTAFLDSLRVEKDDQTWKVYSDSENEMKTFIYEYVITSDSITKYQDIGEFKYAFFDASNETDLHDVTITVHTPHDSSQGMHSFLKDDAGGELMETASGIEYTNSLVEKGDTVTFRMIFPSDQLVAMGVDRDKTMESFILEEESKLSERASLLNDKTESILPFVYGGIIACLLALVILIVVRPNRYRGAKDADLIMHTVEEADPLLLHYFHGINRISVAGLNAALFSLRRQGIISVKKVQSSVEVLGKTYCYTWEDENASLQESDLFLKEWLFKEKDESGHYFRLDSLTTNHNATNKQKKANSKKVKKSYKRWRKKAYRDLKHTLKKDKHIGLLSIFALLAPVMIALLYYYHLTIQPIREGEQIILTFILLLFLGSSLLFRAKKSILSMMYLYIMFSALMLFNLDEGTIGSLFFILAVGITGLFMPFNYWSEEIKLLKFAGKQAEIMYKKKEYPVGDNENLVQKRMENAIVLKRGYWYQSKVYDNPAFQVMPEIPDAYIYTRSFDNVIHYYGDSSNSSGGSSGSSSGGGGAGAF</sequence>
<evidence type="ECO:0000256" key="1">
    <source>
        <dbReference type="SAM" id="MobiDB-lite"/>
    </source>
</evidence>
<feature type="transmembrane region" description="Helical" evidence="2">
    <location>
        <begin position="246"/>
        <end position="267"/>
    </location>
</feature>
<evidence type="ECO:0000313" key="5">
    <source>
        <dbReference type="Proteomes" id="UP000641206"/>
    </source>
</evidence>
<comment type="caution">
    <text evidence="4">The sequence shown here is derived from an EMBL/GenBank/DDBJ whole genome shotgun (WGS) entry which is preliminary data.</text>
</comment>
<protein>
    <recommendedName>
        <fullName evidence="3">DUF2207 domain-containing protein</fullName>
    </recommendedName>
</protein>
<keyword evidence="2" id="KW-0812">Transmembrane</keyword>
<dbReference type="Proteomes" id="UP000641206">
    <property type="component" value="Unassembled WGS sequence"/>
</dbReference>
<reference evidence="5" key="1">
    <citation type="journal article" date="2019" name="Int. J. Syst. Evol. Microbiol.">
        <title>The Global Catalogue of Microorganisms (GCM) 10K type strain sequencing project: providing services to taxonomists for standard genome sequencing and annotation.</title>
        <authorList>
            <consortium name="The Broad Institute Genomics Platform"/>
            <consortium name="The Broad Institute Genome Sequencing Center for Infectious Disease"/>
            <person name="Wu L."/>
            <person name="Ma J."/>
        </authorList>
    </citation>
    <scope>NUCLEOTIDE SEQUENCE [LARGE SCALE GENOMIC DNA]</scope>
    <source>
        <strain evidence="5">CGMCC 1.7693</strain>
    </source>
</reference>
<dbReference type="PROSITE" id="PS51257">
    <property type="entry name" value="PROKAR_LIPOPROTEIN"/>
    <property type="match status" value="1"/>
</dbReference>
<proteinExistence type="predicted"/>
<feature type="transmembrane region" description="Helical" evidence="2">
    <location>
        <begin position="417"/>
        <end position="437"/>
    </location>
</feature>
<feature type="region of interest" description="Disordered" evidence="1">
    <location>
        <begin position="601"/>
        <end position="620"/>
    </location>
</feature>
<dbReference type="Pfam" id="PF09972">
    <property type="entry name" value="DUF2207"/>
    <property type="match status" value="1"/>
</dbReference>
<dbReference type="EMBL" id="BMLW01000015">
    <property type="protein sequence ID" value="GGP15520.1"/>
    <property type="molecule type" value="Genomic_DNA"/>
</dbReference>
<feature type="transmembrane region" description="Helical" evidence="2">
    <location>
        <begin position="473"/>
        <end position="490"/>
    </location>
</feature>
<dbReference type="InterPro" id="IPR018702">
    <property type="entry name" value="DUF2207"/>
</dbReference>
<gene>
    <name evidence="4" type="ORF">GCM10011346_43740</name>
</gene>
<keyword evidence="5" id="KW-1185">Reference proteome</keyword>
<evidence type="ECO:0000256" key="2">
    <source>
        <dbReference type="SAM" id="Phobius"/>
    </source>
</evidence>
<feature type="domain" description="DUF2207" evidence="3">
    <location>
        <begin position="31"/>
        <end position="205"/>
    </location>
</feature>
<feature type="transmembrane region" description="Helical" evidence="2">
    <location>
        <begin position="496"/>
        <end position="516"/>
    </location>
</feature>
<accession>A0ABQ2P1E8</accession>
<keyword evidence="2" id="KW-1133">Transmembrane helix</keyword>